<dbReference type="CDD" id="cd01008">
    <property type="entry name" value="PBP2_NrtA_SsuA_CpmA_like"/>
    <property type="match status" value="1"/>
</dbReference>
<reference evidence="3 4" key="1">
    <citation type="submission" date="2020-08" db="EMBL/GenBank/DDBJ databases">
        <title>Sequencing the genomes of 1000 actinobacteria strains.</title>
        <authorList>
            <person name="Klenk H.-P."/>
        </authorList>
    </citation>
    <scope>NUCLEOTIDE SEQUENCE [LARGE SCALE GENOMIC DNA]</scope>
    <source>
        <strain evidence="3 4">DSM 43851</strain>
    </source>
</reference>
<dbReference type="Pfam" id="PF09084">
    <property type="entry name" value="NMT1"/>
    <property type="match status" value="1"/>
</dbReference>
<dbReference type="RefSeq" id="WP_184869824.1">
    <property type="nucleotide sequence ID" value="NZ_BAAAWY010000061.1"/>
</dbReference>
<evidence type="ECO:0000313" key="4">
    <source>
        <dbReference type="Proteomes" id="UP000585638"/>
    </source>
</evidence>
<feature type="domain" description="Solute-binding protein family 3/N-terminal" evidence="2">
    <location>
        <begin position="62"/>
        <end position="278"/>
    </location>
</feature>
<evidence type="ECO:0000256" key="1">
    <source>
        <dbReference type="ARBA" id="ARBA00010742"/>
    </source>
</evidence>
<proteinExistence type="inferred from homology"/>
<name>A0A7W9KRE7_9PSEU</name>
<dbReference type="PANTHER" id="PTHR30024">
    <property type="entry name" value="ALIPHATIC SULFONATES-BINDING PROTEIN-RELATED"/>
    <property type="match status" value="1"/>
</dbReference>
<dbReference type="Gene3D" id="3.40.190.10">
    <property type="entry name" value="Periplasmic binding protein-like II"/>
    <property type="match status" value="2"/>
</dbReference>
<organism evidence="3 4">
    <name type="scientific">Kutzneria kofuensis</name>
    <dbReference type="NCBI Taxonomy" id="103725"/>
    <lineage>
        <taxon>Bacteria</taxon>
        <taxon>Bacillati</taxon>
        <taxon>Actinomycetota</taxon>
        <taxon>Actinomycetes</taxon>
        <taxon>Pseudonocardiales</taxon>
        <taxon>Pseudonocardiaceae</taxon>
        <taxon>Kutzneria</taxon>
    </lineage>
</organism>
<accession>A0A7W9KRE7</accession>
<comment type="caution">
    <text evidence="3">The sequence shown here is derived from an EMBL/GenBank/DDBJ whole genome shotgun (WGS) entry which is preliminary data.</text>
</comment>
<dbReference type="InterPro" id="IPR001638">
    <property type="entry name" value="Solute-binding_3/MltF_N"/>
</dbReference>
<dbReference type="InterPro" id="IPR006311">
    <property type="entry name" value="TAT_signal"/>
</dbReference>
<dbReference type="EMBL" id="JACHIR010000003">
    <property type="protein sequence ID" value="MBB5897329.1"/>
    <property type="molecule type" value="Genomic_DNA"/>
</dbReference>
<dbReference type="AlphaFoldDB" id="A0A7W9KRE7"/>
<sequence length="347" mass="36585">MSDPHAGPTVGRPWSRRLFLSVTAAAAVAAVDSGCSLLGGSTNTGVQAAGNETLEKTKINVSLIPCTDVGPLWLAKKNGYFAAEGLDVTLVNKPNGPGVISSVLGGDADFGFATYPVLVQAQLKTNGKQNLRVVADASAAKPDTTAVVVKKGSQLTRAEDLKGKRIAVTARGTMADLAVMAGLRAAKVDWSTVEWKQIGFADMLPKLESGEIDAAFFAEPYVTIAQAQAGVTTVFQPLTGALDGIPLSGYMATEKTTKELPKTVAAFQRAIRKAQTEAATQQGDTEVKQTMVDNANVQPDIAPVIHLPSYPISADPTRLQRVPDLMQQFGLIGQKFDIKPMILPQLG</sequence>
<dbReference type="SUPFAM" id="SSF53850">
    <property type="entry name" value="Periplasmic binding protein-like II"/>
    <property type="match status" value="1"/>
</dbReference>
<evidence type="ECO:0000259" key="2">
    <source>
        <dbReference type="SMART" id="SM00062"/>
    </source>
</evidence>
<keyword evidence="4" id="KW-1185">Reference proteome</keyword>
<dbReference type="SMART" id="SM00062">
    <property type="entry name" value="PBPb"/>
    <property type="match status" value="1"/>
</dbReference>
<dbReference type="Proteomes" id="UP000585638">
    <property type="component" value="Unassembled WGS sequence"/>
</dbReference>
<dbReference type="InterPro" id="IPR015168">
    <property type="entry name" value="SsuA/THI5"/>
</dbReference>
<dbReference type="PROSITE" id="PS51318">
    <property type="entry name" value="TAT"/>
    <property type="match status" value="1"/>
</dbReference>
<comment type="similarity">
    <text evidence="1">Belongs to the bacterial solute-binding protein SsuA/TauA family.</text>
</comment>
<protein>
    <submittedName>
        <fullName evidence="3">NitT/TauT family transport system substrate-binding protein</fullName>
    </submittedName>
</protein>
<evidence type="ECO:0000313" key="3">
    <source>
        <dbReference type="EMBL" id="MBB5897329.1"/>
    </source>
</evidence>
<gene>
    <name evidence="3" type="ORF">BJ998_008588</name>
</gene>
<dbReference type="PANTHER" id="PTHR30024:SF42">
    <property type="entry name" value="ALIPHATIC SULFONATES-BINDING PROTEIN-RELATED"/>
    <property type="match status" value="1"/>
</dbReference>